<dbReference type="GO" id="GO:0008804">
    <property type="term" value="F:carbamate kinase activity"/>
    <property type="evidence" value="ECO:0007669"/>
    <property type="project" value="UniProtKB-UniRule"/>
</dbReference>
<keyword evidence="4 7" id="KW-0418">Kinase</keyword>
<evidence type="ECO:0000259" key="8">
    <source>
        <dbReference type="Pfam" id="PF00696"/>
    </source>
</evidence>
<dbReference type="EMBL" id="JAAXOX010000001">
    <property type="protein sequence ID" value="NKY21509.1"/>
    <property type="molecule type" value="Genomic_DNA"/>
</dbReference>
<sequence length="317" mass="32904">MSRIVIALGGNALGDTPAEQRDRIAAAAPSLVGLIAQGHEIIVTHGNGPQVGAINLAFDLASAHSDRIVPVPLPECTAMSQGYIGYHLQQGILAELHRVGMPWHVATVVTQVIVDPDDPAFDHPVKPIGAFYDQATARERMAAEPGLAMVEDSGRGWRRVVPSPRPVEIVERESILNLLDHEFIVIACGGGGVPVVRDSGGDLHGVPAVIDKDFAAAALAEAVGADVLFILTAVDRVSTGFGTPEQRDLDELDLDTARALAAAGQFGAGSMLPKVEAAVQFAASGPGRRAVICSLEQAPQAMQGRSGTVIHGGAGAV</sequence>
<dbReference type="Gene3D" id="3.40.1160.10">
    <property type="entry name" value="Acetylglutamate kinase-like"/>
    <property type="match status" value="1"/>
</dbReference>
<name>A0A7X6KSL2_9CELL</name>
<dbReference type="NCBIfam" id="NF009007">
    <property type="entry name" value="PRK12352.1"/>
    <property type="match status" value="1"/>
</dbReference>
<evidence type="ECO:0000256" key="3">
    <source>
        <dbReference type="ARBA" id="ARBA00022679"/>
    </source>
</evidence>
<dbReference type="InterPro" id="IPR036393">
    <property type="entry name" value="AceGlu_kinase-like_sf"/>
</dbReference>
<gene>
    <name evidence="9" type="primary">arcC</name>
    <name evidence="9" type="ORF">HGA03_02390</name>
</gene>
<dbReference type="RefSeq" id="WP_168628587.1">
    <property type="nucleotide sequence ID" value="NZ_BONL01000029.1"/>
</dbReference>
<reference evidence="9 10" key="1">
    <citation type="submission" date="2020-04" db="EMBL/GenBank/DDBJ databases">
        <title>MicrobeNet Type strains.</title>
        <authorList>
            <person name="Nicholson A.C."/>
        </authorList>
    </citation>
    <scope>NUCLEOTIDE SEQUENCE [LARGE SCALE GENOMIC DNA]</scope>
    <source>
        <strain evidence="9 10">ATCC BAA-788</strain>
    </source>
</reference>
<dbReference type="PIRSF" id="PIRSF000723">
    <property type="entry name" value="Carbamate_kin"/>
    <property type="match status" value="1"/>
</dbReference>
<dbReference type="Proteomes" id="UP000581206">
    <property type="component" value="Unassembled WGS sequence"/>
</dbReference>
<dbReference type="PANTHER" id="PTHR30409">
    <property type="entry name" value="CARBAMATE KINASE"/>
    <property type="match status" value="1"/>
</dbReference>
<dbReference type="CDD" id="cd04235">
    <property type="entry name" value="AAK_CK"/>
    <property type="match status" value="1"/>
</dbReference>
<dbReference type="Pfam" id="PF00696">
    <property type="entry name" value="AA_kinase"/>
    <property type="match status" value="1"/>
</dbReference>
<dbReference type="AlphaFoldDB" id="A0A7X6KSL2"/>
<evidence type="ECO:0000256" key="6">
    <source>
        <dbReference type="NCBIfam" id="TIGR00746"/>
    </source>
</evidence>
<dbReference type="FunFam" id="3.40.1160.10:FF:000007">
    <property type="entry name" value="Carbamate kinase"/>
    <property type="match status" value="1"/>
</dbReference>
<evidence type="ECO:0000256" key="7">
    <source>
        <dbReference type="PIRNR" id="PIRNR000723"/>
    </source>
</evidence>
<evidence type="ECO:0000256" key="2">
    <source>
        <dbReference type="ARBA" id="ARBA00013070"/>
    </source>
</evidence>
<dbReference type="InterPro" id="IPR001048">
    <property type="entry name" value="Asp/Glu/Uridylate_kinase"/>
</dbReference>
<protein>
    <recommendedName>
        <fullName evidence="2 6">Carbamate kinase</fullName>
    </recommendedName>
</protein>
<evidence type="ECO:0000313" key="10">
    <source>
        <dbReference type="Proteomes" id="UP000581206"/>
    </source>
</evidence>
<dbReference type="PANTHER" id="PTHR30409:SF1">
    <property type="entry name" value="CARBAMATE KINASE-RELATED"/>
    <property type="match status" value="1"/>
</dbReference>
<evidence type="ECO:0000256" key="4">
    <source>
        <dbReference type="ARBA" id="ARBA00022777"/>
    </source>
</evidence>
<dbReference type="GO" id="GO:0005829">
    <property type="term" value="C:cytosol"/>
    <property type="evidence" value="ECO:0007669"/>
    <property type="project" value="TreeGrafter"/>
</dbReference>
<feature type="domain" description="Aspartate/glutamate/uridylate kinase" evidence="8">
    <location>
        <begin position="3"/>
        <end position="292"/>
    </location>
</feature>
<comment type="caution">
    <text evidence="9">The sequence shown here is derived from an EMBL/GenBank/DDBJ whole genome shotgun (WGS) entry which is preliminary data.</text>
</comment>
<dbReference type="PRINTS" id="PR01469">
    <property type="entry name" value="CARBMTKINASE"/>
</dbReference>
<dbReference type="SUPFAM" id="SSF53633">
    <property type="entry name" value="Carbamate kinase-like"/>
    <property type="match status" value="1"/>
</dbReference>
<evidence type="ECO:0000256" key="1">
    <source>
        <dbReference type="ARBA" id="ARBA00011066"/>
    </source>
</evidence>
<dbReference type="InterPro" id="IPR003964">
    <property type="entry name" value="Carb_kinase"/>
</dbReference>
<comment type="catalytic activity">
    <reaction evidence="5">
        <text>hydrogencarbonate + NH4(+) + ATP = carbamoyl phosphate + ADP + H2O + H(+)</text>
        <dbReference type="Rhea" id="RHEA:10152"/>
        <dbReference type="ChEBI" id="CHEBI:15377"/>
        <dbReference type="ChEBI" id="CHEBI:15378"/>
        <dbReference type="ChEBI" id="CHEBI:17544"/>
        <dbReference type="ChEBI" id="CHEBI:28938"/>
        <dbReference type="ChEBI" id="CHEBI:30616"/>
        <dbReference type="ChEBI" id="CHEBI:58228"/>
        <dbReference type="ChEBI" id="CHEBI:456216"/>
        <dbReference type="EC" id="2.7.2.2"/>
    </reaction>
</comment>
<proteinExistence type="inferred from homology"/>
<accession>A0A7X6KSL2</accession>
<evidence type="ECO:0000256" key="5">
    <source>
        <dbReference type="ARBA" id="ARBA00048467"/>
    </source>
</evidence>
<keyword evidence="3 7" id="KW-0808">Transferase</keyword>
<evidence type="ECO:0000313" key="9">
    <source>
        <dbReference type="EMBL" id="NKY21509.1"/>
    </source>
</evidence>
<keyword evidence="10" id="KW-1185">Reference proteome</keyword>
<dbReference type="NCBIfam" id="TIGR00746">
    <property type="entry name" value="arcC"/>
    <property type="match status" value="1"/>
</dbReference>
<organism evidence="9 10">
    <name type="scientific">Cellulomonas denverensis</name>
    <dbReference type="NCBI Taxonomy" id="264297"/>
    <lineage>
        <taxon>Bacteria</taxon>
        <taxon>Bacillati</taxon>
        <taxon>Actinomycetota</taxon>
        <taxon>Actinomycetes</taxon>
        <taxon>Micrococcales</taxon>
        <taxon>Cellulomonadaceae</taxon>
        <taxon>Cellulomonas</taxon>
    </lineage>
</organism>
<dbReference type="GO" id="GO:0019546">
    <property type="term" value="P:L-arginine deiminase pathway"/>
    <property type="evidence" value="ECO:0007669"/>
    <property type="project" value="TreeGrafter"/>
</dbReference>
<comment type="similarity">
    <text evidence="1 7">Belongs to the carbamate kinase family.</text>
</comment>